<protein>
    <submittedName>
        <fullName evidence="1">Uncharacterized protein</fullName>
    </submittedName>
</protein>
<evidence type="ECO:0000313" key="1">
    <source>
        <dbReference type="EMBL" id="KAH7576721.1"/>
    </source>
</evidence>
<proteinExistence type="predicted"/>
<sequence>MGNHESLGIATGKILKKEDRAGDLCGVKMGDDVLVTDMEGYGIILSPNKPNIRKWNKAARNRSSSSVLLGFPSPIQVFKDPWIPRPSSIKLVSSSCDDELKMVAFIDKISHWWDVLKLEEVLLDIDRDEILSILLSIQEKPDRIMWHFDKSGIYKVKSGYKLGMNERTGDGCSNFSADFKWWQSLWNLNIPPKVEVFV</sequence>
<keyword evidence="2" id="KW-1185">Reference proteome</keyword>
<evidence type="ECO:0000313" key="2">
    <source>
        <dbReference type="Proteomes" id="UP000827721"/>
    </source>
</evidence>
<accession>A0ABQ8IJ64</accession>
<dbReference type="Proteomes" id="UP000827721">
    <property type="component" value="Unassembled WGS sequence"/>
</dbReference>
<comment type="caution">
    <text evidence="1">The sequence shown here is derived from an EMBL/GenBank/DDBJ whole genome shotgun (WGS) entry which is preliminary data.</text>
</comment>
<name>A0ABQ8IJ64_9ROSI</name>
<gene>
    <name evidence="1" type="ORF">JRO89_XS01G0135800</name>
</gene>
<organism evidence="1 2">
    <name type="scientific">Xanthoceras sorbifolium</name>
    <dbReference type="NCBI Taxonomy" id="99658"/>
    <lineage>
        <taxon>Eukaryota</taxon>
        <taxon>Viridiplantae</taxon>
        <taxon>Streptophyta</taxon>
        <taxon>Embryophyta</taxon>
        <taxon>Tracheophyta</taxon>
        <taxon>Spermatophyta</taxon>
        <taxon>Magnoliopsida</taxon>
        <taxon>eudicotyledons</taxon>
        <taxon>Gunneridae</taxon>
        <taxon>Pentapetalae</taxon>
        <taxon>rosids</taxon>
        <taxon>malvids</taxon>
        <taxon>Sapindales</taxon>
        <taxon>Sapindaceae</taxon>
        <taxon>Xanthoceroideae</taxon>
        <taxon>Xanthoceras</taxon>
    </lineage>
</organism>
<dbReference type="EMBL" id="JAFEMO010000001">
    <property type="protein sequence ID" value="KAH7576721.1"/>
    <property type="molecule type" value="Genomic_DNA"/>
</dbReference>
<reference evidence="1 2" key="1">
    <citation type="submission" date="2021-02" db="EMBL/GenBank/DDBJ databases">
        <title>Plant Genome Project.</title>
        <authorList>
            <person name="Zhang R.-G."/>
        </authorList>
    </citation>
    <scope>NUCLEOTIDE SEQUENCE [LARGE SCALE GENOMIC DNA]</scope>
    <source>
        <tissue evidence="1">Leaves</tissue>
    </source>
</reference>